<feature type="domain" description="Helicase ATP-binding" evidence="11">
    <location>
        <begin position="988"/>
        <end position="1181"/>
    </location>
</feature>
<accession>A0A9P0ACM2</accession>
<keyword evidence="4" id="KW-0378">Hydrolase</keyword>
<feature type="compositionally biased region" description="Polar residues" evidence="10">
    <location>
        <begin position="1834"/>
        <end position="1861"/>
    </location>
</feature>
<dbReference type="Pfam" id="PF00176">
    <property type="entry name" value="SNF2-rel_dom"/>
    <property type="match status" value="1"/>
</dbReference>
<feature type="compositionally biased region" description="Pro residues" evidence="10">
    <location>
        <begin position="1587"/>
        <end position="1597"/>
    </location>
</feature>
<feature type="compositionally biased region" description="Basic and acidic residues" evidence="10">
    <location>
        <begin position="611"/>
        <end position="634"/>
    </location>
</feature>
<feature type="compositionally biased region" description="Polar residues" evidence="10">
    <location>
        <begin position="714"/>
        <end position="724"/>
    </location>
</feature>
<keyword evidence="8" id="KW-0539">Nucleus</keyword>
<keyword evidence="3" id="KW-0547">Nucleotide-binding</keyword>
<dbReference type="Pfam" id="PF00271">
    <property type="entry name" value="Helicase_C"/>
    <property type="match status" value="1"/>
</dbReference>
<feature type="compositionally biased region" description="Basic and acidic residues" evidence="10">
    <location>
        <begin position="1909"/>
        <end position="1924"/>
    </location>
</feature>
<comment type="subcellular location">
    <subcellularLocation>
        <location evidence="1">Nucleus</location>
    </subcellularLocation>
</comment>
<organism evidence="13 14">
    <name type="scientific">Bemisia tabaci</name>
    <name type="common">Sweetpotato whitefly</name>
    <name type="synonym">Aleurodes tabaci</name>
    <dbReference type="NCBI Taxonomy" id="7038"/>
    <lineage>
        <taxon>Eukaryota</taxon>
        <taxon>Metazoa</taxon>
        <taxon>Ecdysozoa</taxon>
        <taxon>Arthropoda</taxon>
        <taxon>Hexapoda</taxon>
        <taxon>Insecta</taxon>
        <taxon>Pterygota</taxon>
        <taxon>Neoptera</taxon>
        <taxon>Paraneoptera</taxon>
        <taxon>Hemiptera</taxon>
        <taxon>Sternorrhyncha</taxon>
        <taxon>Aleyrodoidea</taxon>
        <taxon>Aleyrodidae</taxon>
        <taxon>Aleyrodinae</taxon>
        <taxon>Bemisia</taxon>
    </lineage>
</organism>
<feature type="region of interest" description="Disordered" evidence="10">
    <location>
        <begin position="1898"/>
        <end position="1925"/>
    </location>
</feature>
<dbReference type="SMART" id="SM00490">
    <property type="entry name" value="HELICc"/>
    <property type="match status" value="1"/>
</dbReference>
<feature type="compositionally biased region" description="Polar residues" evidence="10">
    <location>
        <begin position="882"/>
        <end position="892"/>
    </location>
</feature>
<evidence type="ECO:0000256" key="5">
    <source>
        <dbReference type="ARBA" id="ARBA00022806"/>
    </source>
</evidence>
<dbReference type="InterPro" id="IPR049730">
    <property type="entry name" value="SNF2/RAD54-like_C"/>
</dbReference>
<evidence type="ECO:0000256" key="1">
    <source>
        <dbReference type="ARBA" id="ARBA00004123"/>
    </source>
</evidence>
<dbReference type="Gene3D" id="3.40.50.300">
    <property type="entry name" value="P-loop containing nucleotide triphosphate hydrolases"/>
    <property type="match status" value="1"/>
</dbReference>
<feature type="compositionally biased region" description="Polar residues" evidence="10">
    <location>
        <begin position="539"/>
        <end position="555"/>
    </location>
</feature>
<feature type="compositionally biased region" description="Polar residues" evidence="10">
    <location>
        <begin position="420"/>
        <end position="430"/>
    </location>
</feature>
<feature type="region of interest" description="Disordered" evidence="10">
    <location>
        <begin position="114"/>
        <end position="142"/>
    </location>
</feature>
<feature type="compositionally biased region" description="Acidic residues" evidence="10">
    <location>
        <begin position="462"/>
        <end position="471"/>
    </location>
</feature>
<dbReference type="GO" id="GO:0005634">
    <property type="term" value="C:nucleus"/>
    <property type="evidence" value="ECO:0007669"/>
    <property type="project" value="UniProtKB-SubCell"/>
</dbReference>
<dbReference type="GO" id="GO:0005524">
    <property type="term" value="F:ATP binding"/>
    <property type="evidence" value="ECO:0007669"/>
    <property type="project" value="UniProtKB-KW"/>
</dbReference>
<dbReference type="PANTHER" id="PTHR45797">
    <property type="entry name" value="RAD54-LIKE"/>
    <property type="match status" value="1"/>
</dbReference>
<dbReference type="GO" id="GO:0003677">
    <property type="term" value="F:DNA binding"/>
    <property type="evidence" value="ECO:0007669"/>
    <property type="project" value="UniProtKB-KW"/>
</dbReference>
<dbReference type="KEGG" id="btab:109031214"/>
<evidence type="ECO:0000256" key="6">
    <source>
        <dbReference type="ARBA" id="ARBA00022840"/>
    </source>
</evidence>
<evidence type="ECO:0008006" key="15">
    <source>
        <dbReference type="Google" id="ProtNLM"/>
    </source>
</evidence>
<evidence type="ECO:0000256" key="7">
    <source>
        <dbReference type="ARBA" id="ARBA00023125"/>
    </source>
</evidence>
<feature type="compositionally biased region" description="Polar residues" evidence="10">
    <location>
        <begin position="1663"/>
        <end position="1707"/>
    </location>
</feature>
<evidence type="ECO:0000256" key="8">
    <source>
        <dbReference type="ARBA" id="ARBA00023242"/>
    </source>
</evidence>
<feature type="compositionally biased region" description="Basic and acidic residues" evidence="10">
    <location>
        <begin position="260"/>
        <end position="269"/>
    </location>
</feature>
<evidence type="ECO:0000313" key="13">
    <source>
        <dbReference type="EMBL" id="CAH0387949.1"/>
    </source>
</evidence>
<dbReference type="GO" id="GO:0004386">
    <property type="term" value="F:helicase activity"/>
    <property type="evidence" value="ECO:0007669"/>
    <property type="project" value="UniProtKB-KW"/>
</dbReference>
<dbReference type="GO" id="GO:0016887">
    <property type="term" value="F:ATP hydrolysis activity"/>
    <property type="evidence" value="ECO:0007669"/>
    <property type="project" value="InterPro"/>
</dbReference>
<keyword evidence="9" id="KW-0175">Coiled coil</keyword>
<dbReference type="SUPFAM" id="SSF52540">
    <property type="entry name" value="P-loop containing nucleoside triphosphate hydrolases"/>
    <property type="match status" value="2"/>
</dbReference>
<dbReference type="Proteomes" id="UP001152759">
    <property type="component" value="Chromosome 4"/>
</dbReference>
<evidence type="ECO:0000313" key="14">
    <source>
        <dbReference type="Proteomes" id="UP001152759"/>
    </source>
</evidence>
<dbReference type="InterPro" id="IPR027417">
    <property type="entry name" value="P-loop_NTPase"/>
</dbReference>
<dbReference type="PROSITE" id="PS51192">
    <property type="entry name" value="HELICASE_ATP_BIND_1"/>
    <property type="match status" value="1"/>
</dbReference>
<feature type="compositionally biased region" description="Basic and acidic residues" evidence="10">
    <location>
        <begin position="403"/>
        <end position="417"/>
    </location>
</feature>
<feature type="compositionally biased region" description="Polar residues" evidence="10">
    <location>
        <begin position="1714"/>
        <end position="1778"/>
    </location>
</feature>
<feature type="region of interest" description="Disordered" evidence="10">
    <location>
        <begin position="1659"/>
        <end position="1812"/>
    </location>
</feature>
<dbReference type="Gene3D" id="3.40.50.10810">
    <property type="entry name" value="Tandem AAA-ATPase domain"/>
    <property type="match status" value="1"/>
</dbReference>
<dbReference type="InterPro" id="IPR001650">
    <property type="entry name" value="Helicase_C-like"/>
</dbReference>
<dbReference type="InterPro" id="IPR000330">
    <property type="entry name" value="SNF2_N"/>
</dbReference>
<feature type="compositionally biased region" description="Basic and acidic residues" evidence="10">
    <location>
        <begin position="741"/>
        <end position="758"/>
    </location>
</feature>
<feature type="compositionally biased region" description="Basic and acidic residues" evidence="10">
    <location>
        <begin position="477"/>
        <end position="487"/>
    </location>
</feature>
<feature type="coiled-coil region" evidence="9">
    <location>
        <begin position="1548"/>
        <end position="1575"/>
    </location>
</feature>
<sequence length="2017" mass="225830">MEEKMDLNVSDSVMDQEAAQSSTVEIATSKMKISTEDIAISLQLFNKRLNEQLRPKIKSQRSLADVYASMKMFNSYYNDMQNYIESARDNFKRQLGIILGENWDQQLLCIENNPKSSSESHQNHGCVISETGPGNGLPNFPTQYEVRSICDVDEKTESKETSRSSSACAKEPQSFGSNDVDVKDKSGDYVNSDHPVSKGNINVSNSLESYDSSNDLPEAGPAKELTPDVLLPSSQGDFKSDSDKTAPHHPESNLPSSDTGEDKELHSDSGPRIVSVSTIENNGFNSLSGQKPLSQLESQMSESLLRNLSPILFAETSKDHNEFEGTEKSIEKAPSDVESEHNVIEATPVDVDQELERDNFILTPTSSKRRNEVDETSRKVYEWLNKSHNSESIGGSSDEEEYQAAKKCVDDDARTEINDADSSVKNSDNGDNIAVIDNSSLTSVDGRVSKTVKKKSGRTDDIIEISDDEQSASEVVESEKTAGHSDDVCEINSSQEIGGSMSIKDSARPDNHVSESSDTESKTEMANKKSKQNSNLNSRASSEKSMSNIATQQIHPENVDEAKRTLLESSCSSNEDVENGDHLSDDDWDSNATVIVDKKKKLRKKKRKKTSSHDSGSHSDKESSDEEEKVKKLLDFNSLKKRKRVFESSNSSSEKSADISNDENITKRKKKKKQKDEADVYDESLEPEINEPSLPNSPNRAEDQSKDIYRQMLLDSNSSPSSDEQCPLTPQPEKVPRKVKKTLENDIAKRRNSSEDSCKKKKKRKYDPLLQGKFSLSSSDSDGKKKKNPSEESEIYDRKYERLLEKQRRKEESKMRHKSSSDDCSDASASSKEQNNEPINFVSVDPECVELEDDSEDDRTTIGYHQISSSASDDNDDDVQCIPQSQETTASNKGRKNIRKVISVEEMTAESKRAAKEEEERQKRLSEKEKWLSQTFTEPEPEKLVLDADEETKQPIVTVHPGLMRILKKHQVEGLRFMWNSCFESIKLVNSSAGSGCVLAHCMGLGKSLQIVALVHTIMCHPQLNLRTVLIICPKTVVLNWGDEFKKWLRYIKDSDQSSPIISVSNLNAFKDVHFKERSLRDWQNKGGVMILGYNEFRALVTNKDRPENLQNVFNNIKNHLIDPGPDVVVYDEGHILKNNAASLTKAANLVKTKRRIVLTGTPMQNNLMEYYYMVNLVKPNYLGDKKEFSNRFFNPITNGQFQDSTPQDVRIMKNRTHVLHKKLHNIVQRFDANLFKDELPARYEYVLKLRMSELQSKLYKHFISSIKKDAEGHAEIEKNRLLLKSDKILGLICNHPKLATNFFDSAQKPEEQLNITGDWTDCLKGLNLDDVTLSPKTFLFFKVLKKCTENKDKLLVFSQHLKTLDLLEFFLKKASCNNSTFKSNSAKGETWISGVDYFRLDGSTPGPDRQKYCDIFNSNNPRARLFLLSTRAGALGLNLTGANRAIVFDVSWNPSSDSQSVFRIYRFGQVKPCYIYRFVMKGTMEEKKYHRQVSKLSMSSRVVDKHQVGRHYQEEYLRALFEYNFDYGQRSTPRLSQDKVLTELLINFDLIDTYEEHENLLMNLQDEELSEEDRLKAIAEYEAEINPPPPPPPPFPGSSGVSGPAGLQNPSISGVFSRPGGPFTAQEWTEKAKVWAKREETFFKKCYKDKKIPLPYMPLQPANKQAPETMSNSSAKLTGNSDKISEAKVNSHTCSDSDQIKSCNPTQDKDSQHQPLSYQSASSINGPNVNRKASVNPSSAVGTLQTDFKQPQTAVKNSSLPQTSSANDKNQVGSNPSPAFATSRADVNQAQKTIKSHSSLPTSDVNQSKTATTFHKFKRRLNGLSDRGFTVHCSPSQTSSANDQKQVRTNPSPPIATTQADVKRPQITIKNSSSLSTSSVKNASTLKTPIVLGSLDRSAETDSSLKQSRNEGRDGTMNEEGKKVKVPKVHLPQDFRNNVVKGIHAKQDTSNGAIGESTKTIPNLSQSKVNGKSNLNGNQIATTINSSSVKHGFSINPEIEVTVNRIPNEGNQPAFK</sequence>
<dbReference type="InterPro" id="IPR038718">
    <property type="entry name" value="SNF2-like_sf"/>
</dbReference>
<feature type="domain" description="Helicase C-terminal" evidence="12">
    <location>
        <begin position="1340"/>
        <end position="1517"/>
    </location>
</feature>
<feature type="compositionally biased region" description="Acidic residues" evidence="10">
    <location>
        <begin position="847"/>
        <end position="857"/>
    </location>
</feature>
<dbReference type="PROSITE" id="PS51194">
    <property type="entry name" value="HELICASE_CTER"/>
    <property type="match status" value="1"/>
</dbReference>
<keyword evidence="5" id="KW-0347">Helicase</keyword>
<evidence type="ECO:0000256" key="4">
    <source>
        <dbReference type="ARBA" id="ARBA00022801"/>
    </source>
</evidence>
<evidence type="ECO:0000259" key="12">
    <source>
        <dbReference type="PROSITE" id="PS51194"/>
    </source>
</evidence>
<keyword evidence="6" id="KW-0067">ATP-binding</keyword>
<feature type="region of interest" description="Disordered" evidence="10">
    <location>
        <begin position="388"/>
        <end position="894"/>
    </location>
</feature>
<dbReference type="SMART" id="SM00487">
    <property type="entry name" value="DEXDc"/>
    <property type="match status" value="1"/>
</dbReference>
<dbReference type="PANTHER" id="PTHR45797:SF3">
    <property type="entry name" value="TRANSCRIPTIONAL REGULATOR ATRX HOMOLOG"/>
    <property type="match status" value="1"/>
</dbReference>
<feature type="region of interest" description="Disordered" evidence="10">
    <location>
        <begin position="155"/>
        <end position="269"/>
    </location>
</feature>
<evidence type="ECO:0000259" key="11">
    <source>
        <dbReference type="PROSITE" id="PS51192"/>
    </source>
</evidence>
<dbReference type="EMBL" id="OU963865">
    <property type="protein sequence ID" value="CAH0387949.1"/>
    <property type="molecule type" value="Genomic_DNA"/>
</dbReference>
<evidence type="ECO:0000256" key="10">
    <source>
        <dbReference type="SAM" id="MobiDB-lite"/>
    </source>
</evidence>
<feature type="region of interest" description="Disordered" evidence="10">
    <location>
        <begin position="1585"/>
        <end position="1609"/>
    </location>
</feature>
<feature type="compositionally biased region" description="Basic and acidic residues" evidence="10">
    <location>
        <begin position="505"/>
        <end position="527"/>
    </location>
</feature>
<feature type="compositionally biased region" description="Polar residues" evidence="10">
    <location>
        <begin position="199"/>
        <end position="215"/>
    </location>
</feature>
<dbReference type="InterPro" id="IPR014001">
    <property type="entry name" value="Helicase_ATP-bd"/>
</dbReference>
<feature type="compositionally biased region" description="Basic and acidic residues" evidence="10">
    <location>
        <begin position="909"/>
        <end position="928"/>
    </location>
</feature>
<keyword evidence="7" id="KW-0238">DNA-binding</keyword>
<feature type="region of interest" description="Disordered" evidence="10">
    <location>
        <begin position="908"/>
        <end position="928"/>
    </location>
</feature>
<feature type="compositionally biased region" description="Polar residues" evidence="10">
    <location>
        <begin position="1786"/>
        <end position="1812"/>
    </location>
</feature>
<feature type="compositionally biased region" description="Basic residues" evidence="10">
    <location>
        <begin position="598"/>
        <end position="610"/>
    </location>
</feature>
<evidence type="ECO:0000256" key="9">
    <source>
        <dbReference type="SAM" id="Coils"/>
    </source>
</evidence>
<keyword evidence="14" id="KW-1185">Reference proteome</keyword>
<name>A0A9P0ACM2_BEMTA</name>
<feature type="region of interest" description="Disordered" evidence="10">
    <location>
        <begin position="1949"/>
        <end position="1975"/>
    </location>
</feature>
<proteinExistence type="inferred from homology"/>
<feature type="compositionally biased region" description="Basic and acidic residues" evidence="10">
    <location>
        <begin position="795"/>
        <end position="814"/>
    </location>
</feature>
<feature type="region of interest" description="Disordered" evidence="10">
    <location>
        <begin position="1827"/>
        <end position="1882"/>
    </location>
</feature>
<feature type="compositionally biased region" description="Basic and acidic residues" evidence="10">
    <location>
        <begin position="238"/>
        <end position="251"/>
    </location>
</feature>
<feature type="compositionally biased region" description="Acidic residues" evidence="10">
    <location>
        <begin position="679"/>
        <end position="689"/>
    </location>
</feature>
<reference evidence="13" key="1">
    <citation type="submission" date="2021-12" db="EMBL/GenBank/DDBJ databases">
        <authorList>
            <person name="King R."/>
        </authorList>
    </citation>
    <scope>NUCLEOTIDE SEQUENCE</scope>
</reference>
<dbReference type="InterPro" id="IPR044574">
    <property type="entry name" value="ARIP4-like"/>
</dbReference>
<comment type="similarity">
    <text evidence="2">Belongs to the SNF2/RAD54 helicase family.</text>
</comment>
<evidence type="ECO:0000256" key="3">
    <source>
        <dbReference type="ARBA" id="ARBA00022741"/>
    </source>
</evidence>
<protein>
    <recommendedName>
        <fullName evidence="15">Transcriptional regulator ATRX</fullName>
    </recommendedName>
</protein>
<feature type="compositionally biased region" description="Basic and acidic residues" evidence="10">
    <location>
        <begin position="700"/>
        <end position="709"/>
    </location>
</feature>
<gene>
    <name evidence="13" type="ORF">BEMITA_LOCUS6904</name>
</gene>
<dbReference type="CDD" id="cd18793">
    <property type="entry name" value="SF2_C_SNF"/>
    <property type="match status" value="1"/>
</dbReference>
<feature type="compositionally biased region" description="Basic and acidic residues" evidence="10">
    <location>
        <begin position="557"/>
        <end position="566"/>
    </location>
</feature>
<evidence type="ECO:0000256" key="2">
    <source>
        <dbReference type="ARBA" id="ARBA00007025"/>
    </source>
</evidence>